<evidence type="ECO:0000313" key="3">
    <source>
        <dbReference type="Proteomes" id="UP000016922"/>
    </source>
</evidence>
<name>S3DEU4_GLAL2</name>
<proteinExistence type="predicted"/>
<protein>
    <recommendedName>
        <fullName evidence="1">2EXR domain-containing protein</fullName>
    </recommendedName>
</protein>
<dbReference type="Pfam" id="PF20150">
    <property type="entry name" value="2EXR"/>
    <property type="match status" value="1"/>
</dbReference>
<dbReference type="InterPro" id="IPR045518">
    <property type="entry name" value="2EXR"/>
</dbReference>
<dbReference type="Proteomes" id="UP000016922">
    <property type="component" value="Unassembled WGS sequence"/>
</dbReference>
<dbReference type="OrthoDB" id="432970at2759"/>
<dbReference type="GeneID" id="19470795"/>
<dbReference type="HOGENOM" id="CLU_453445_0_0_1"/>
<reference evidence="2 3" key="1">
    <citation type="journal article" date="2013" name="BMC Genomics">
        <title>Genomics-driven discovery of the pneumocandin biosynthetic gene cluster in the fungus Glarea lozoyensis.</title>
        <authorList>
            <person name="Chen L."/>
            <person name="Yue Q."/>
            <person name="Zhang X."/>
            <person name="Xiang M."/>
            <person name="Wang C."/>
            <person name="Li S."/>
            <person name="Che Y."/>
            <person name="Ortiz-Lopez F.J."/>
            <person name="Bills G.F."/>
            <person name="Liu X."/>
            <person name="An Z."/>
        </authorList>
    </citation>
    <scope>NUCLEOTIDE SEQUENCE [LARGE SCALE GENOMIC DNA]</scope>
    <source>
        <strain evidence="3">ATCC 20868 / MF5171</strain>
    </source>
</reference>
<evidence type="ECO:0000259" key="1">
    <source>
        <dbReference type="Pfam" id="PF20150"/>
    </source>
</evidence>
<sequence>MLMIDSGKAFLDGMRLESLATTLDARATPLWAGFQAITWTRENLTGASRLAAGLASKVRLPKLIFSPKKLLVLSIIRPMSSLRPFNFNSEHLPNGPPSEEKPLTNPMEMLLARYPTGSNLQNPNFMLIHARPNAFDEYQDPLYAALAAGSTIPLEKSNDPLRKKFWMKTYSENEGILEKLEAEGILQRTGEEEKQGYITLIAVETILTRGQWAEIINILKHLLFAVNPGLSIFYDRHHPLHIQGKSFQASRPSPSVTSFESAELFKMSIYDPARIIYGDSLCVPVCPPSTGFQSSMITGHQCHLCNASPIVFDYRCSVDRNLNFTTGERSFERFPKFPPEIRCLVWRHLVPVRTVALITPINYAIMPRRLFESPAPITRGINKESRIETFRYFRIFRREGGYFRVPPMWVSKEDRPYIHYDALNQHGLVRVVFITMNDGAQNWIKEVEDFRIIDINSRELKDSLDMSPNYRRECFRGLPNLKRLTMSLHDHDPIHPSDIDWLQEQLTLSLISLRRRPVPEIIWEVTRRYNMWLSRDPGEGPHAGSSWTVNLGITASTWVLGLDFWLLYSARRDSLKMFFKRLKILGQVSMYSYKGNRPGHSV</sequence>
<dbReference type="EMBL" id="KE145372">
    <property type="protein sequence ID" value="EPE25173.1"/>
    <property type="molecule type" value="Genomic_DNA"/>
</dbReference>
<gene>
    <name evidence="2" type="ORF">GLAREA_11754</name>
</gene>
<organism evidence="2 3">
    <name type="scientific">Glarea lozoyensis (strain ATCC 20868 / MF5171)</name>
    <dbReference type="NCBI Taxonomy" id="1116229"/>
    <lineage>
        <taxon>Eukaryota</taxon>
        <taxon>Fungi</taxon>
        <taxon>Dikarya</taxon>
        <taxon>Ascomycota</taxon>
        <taxon>Pezizomycotina</taxon>
        <taxon>Leotiomycetes</taxon>
        <taxon>Helotiales</taxon>
        <taxon>Helotiaceae</taxon>
        <taxon>Glarea</taxon>
    </lineage>
</organism>
<feature type="domain" description="2EXR" evidence="1">
    <location>
        <begin position="331"/>
        <end position="405"/>
    </location>
</feature>
<evidence type="ECO:0000313" key="2">
    <source>
        <dbReference type="EMBL" id="EPE25173.1"/>
    </source>
</evidence>
<keyword evidence="3" id="KW-1185">Reference proteome</keyword>
<accession>S3DEU4</accession>
<dbReference type="AlphaFoldDB" id="S3DEU4"/>
<dbReference type="KEGG" id="glz:GLAREA_11754"/>
<dbReference type="RefSeq" id="XP_008088088.1">
    <property type="nucleotide sequence ID" value="XM_008089897.1"/>
</dbReference>